<keyword evidence="3" id="KW-1185">Reference proteome</keyword>
<organism evidence="2 3">
    <name type="scientific">Virgibacillus indicus</name>
    <dbReference type="NCBI Taxonomy" id="2024554"/>
    <lineage>
        <taxon>Bacteria</taxon>
        <taxon>Bacillati</taxon>
        <taxon>Bacillota</taxon>
        <taxon>Bacilli</taxon>
        <taxon>Bacillales</taxon>
        <taxon>Bacillaceae</taxon>
        <taxon>Virgibacillus</taxon>
    </lineage>
</organism>
<name>A0A265NFH7_9BACI</name>
<dbReference type="AlphaFoldDB" id="A0A265NFH7"/>
<keyword evidence="1" id="KW-0175">Coiled coil</keyword>
<gene>
    <name evidence="2" type="ORF">CIL03_05410</name>
</gene>
<evidence type="ECO:0000313" key="3">
    <source>
        <dbReference type="Proteomes" id="UP000216498"/>
    </source>
</evidence>
<dbReference type="RefSeq" id="WP_094884291.1">
    <property type="nucleotide sequence ID" value="NZ_NPMS01000001.1"/>
</dbReference>
<evidence type="ECO:0000313" key="2">
    <source>
        <dbReference type="EMBL" id="OZU90581.1"/>
    </source>
</evidence>
<accession>A0A265NFH7</accession>
<evidence type="ECO:0000256" key="1">
    <source>
        <dbReference type="SAM" id="Coils"/>
    </source>
</evidence>
<comment type="caution">
    <text evidence="2">The sequence shown here is derived from an EMBL/GenBank/DDBJ whole genome shotgun (WGS) entry which is preliminary data.</text>
</comment>
<protein>
    <submittedName>
        <fullName evidence="2">Uncharacterized protein</fullName>
    </submittedName>
</protein>
<feature type="coiled-coil region" evidence="1">
    <location>
        <begin position="12"/>
        <end position="111"/>
    </location>
</feature>
<dbReference type="OrthoDB" id="3540923at2"/>
<dbReference type="Proteomes" id="UP000216498">
    <property type="component" value="Unassembled WGS sequence"/>
</dbReference>
<sequence>MEREINEQLVQTKEAIRRKAKWEKQMKDYQSELSEIESAIGNLEDQLSEELRDVKKLEGVSLTSLFQTFFGAKEEKLRKEKQEAAAVQLKLKEARKTEKELIDSINVLKEKVNNTGELVKKYNDLLLQKEAIIRKSNSSSANELFLLGDQEGDTRAYLIELKEAITAGEAVKSALEKAVSSLDSAEGWGALDMFGGGMISGLVKHDHIDKSTGFIHQAQSRMRTFQKELLDIDQAAEMHVDISGMLKFADFFFDGLLTDWMVQGRIQDSLAQVRDQQAKIAGIIRNLKMEVEKNEDSLEEIEVKKEAVIVGY</sequence>
<reference evidence="2 3" key="1">
    <citation type="submission" date="2017-08" db="EMBL/GenBank/DDBJ databases">
        <title>Virgibacillus indicus sp. nov. and Virgibacillus profoundi sp. nov, two moderately halophilic bacteria isolated from marine sediment by using the Microfluidic Streak Plate.</title>
        <authorList>
            <person name="Xu B."/>
            <person name="Hu B."/>
            <person name="Wang J."/>
            <person name="Zhu Y."/>
            <person name="Huang L."/>
            <person name="Du W."/>
            <person name="Huang Y."/>
        </authorList>
    </citation>
    <scope>NUCLEOTIDE SEQUENCE [LARGE SCALE GENOMIC DNA]</scope>
    <source>
        <strain evidence="2 3">IO3-P2-C2</strain>
    </source>
</reference>
<proteinExistence type="predicted"/>
<dbReference type="EMBL" id="NPMS01000001">
    <property type="protein sequence ID" value="OZU90581.1"/>
    <property type="molecule type" value="Genomic_DNA"/>
</dbReference>